<comment type="caution">
    <text evidence="2">The sequence shown here is derived from an EMBL/GenBank/DDBJ whole genome shotgun (WGS) entry which is preliminary data.</text>
</comment>
<evidence type="ECO:0000313" key="3">
    <source>
        <dbReference type="Proteomes" id="UP000596742"/>
    </source>
</evidence>
<dbReference type="EMBL" id="UYJE01008992">
    <property type="protein sequence ID" value="VDI69097.1"/>
    <property type="molecule type" value="Genomic_DNA"/>
</dbReference>
<evidence type="ECO:0000313" key="2">
    <source>
        <dbReference type="EMBL" id="VDI69097.1"/>
    </source>
</evidence>
<gene>
    <name evidence="2" type="ORF">MGAL_10B091684</name>
</gene>
<dbReference type="OrthoDB" id="6098956at2759"/>
<dbReference type="SUPFAM" id="SSF81321">
    <property type="entry name" value="Family A G protein-coupled receptor-like"/>
    <property type="match status" value="1"/>
</dbReference>
<dbReference type="AlphaFoldDB" id="A0A8B6GV77"/>
<feature type="transmembrane region" description="Helical" evidence="1">
    <location>
        <begin position="60"/>
        <end position="81"/>
    </location>
</feature>
<evidence type="ECO:0000256" key="1">
    <source>
        <dbReference type="SAM" id="Phobius"/>
    </source>
</evidence>
<keyword evidence="1" id="KW-0472">Membrane</keyword>
<keyword evidence="1" id="KW-0812">Transmembrane</keyword>
<proteinExistence type="predicted"/>
<sequence length="103" mass="11637">MNNKTTEKFGELDRVNDEMAAVLLPAILIVGVYMIVGIFGNPLVIYYYGCFVKPSPSYHFIVTMAVFDLIVCCVSMPLEIVDMRFKISARTACKNFRFGELLL</sequence>
<feature type="transmembrane region" description="Helical" evidence="1">
    <location>
        <begin position="21"/>
        <end position="48"/>
    </location>
</feature>
<organism evidence="2 3">
    <name type="scientific">Mytilus galloprovincialis</name>
    <name type="common">Mediterranean mussel</name>
    <dbReference type="NCBI Taxonomy" id="29158"/>
    <lineage>
        <taxon>Eukaryota</taxon>
        <taxon>Metazoa</taxon>
        <taxon>Spiralia</taxon>
        <taxon>Lophotrochozoa</taxon>
        <taxon>Mollusca</taxon>
        <taxon>Bivalvia</taxon>
        <taxon>Autobranchia</taxon>
        <taxon>Pteriomorphia</taxon>
        <taxon>Mytilida</taxon>
        <taxon>Mytiloidea</taxon>
        <taxon>Mytilidae</taxon>
        <taxon>Mytilinae</taxon>
        <taxon>Mytilus</taxon>
    </lineage>
</organism>
<dbReference type="Proteomes" id="UP000596742">
    <property type="component" value="Unassembled WGS sequence"/>
</dbReference>
<name>A0A8B6GV77_MYTGA</name>
<dbReference type="Gene3D" id="1.20.1070.10">
    <property type="entry name" value="Rhodopsin 7-helix transmembrane proteins"/>
    <property type="match status" value="1"/>
</dbReference>
<keyword evidence="3" id="KW-1185">Reference proteome</keyword>
<evidence type="ECO:0008006" key="4">
    <source>
        <dbReference type="Google" id="ProtNLM"/>
    </source>
</evidence>
<protein>
    <recommendedName>
        <fullName evidence="4">G-protein coupled receptors family 1 profile domain-containing protein</fullName>
    </recommendedName>
</protein>
<accession>A0A8B6GV77</accession>
<reference evidence="2" key="1">
    <citation type="submission" date="2018-11" db="EMBL/GenBank/DDBJ databases">
        <authorList>
            <person name="Alioto T."/>
            <person name="Alioto T."/>
        </authorList>
    </citation>
    <scope>NUCLEOTIDE SEQUENCE</scope>
</reference>
<keyword evidence="1" id="KW-1133">Transmembrane helix</keyword>